<keyword evidence="1" id="KW-1133">Transmembrane helix</keyword>
<evidence type="ECO:0000313" key="3">
    <source>
        <dbReference type="EMBL" id="BAT16412.1"/>
    </source>
</evidence>
<organism evidence="3 4">
    <name type="scientific">Oryza sativa subsp. japonica</name>
    <name type="common">Rice</name>
    <dbReference type="NCBI Taxonomy" id="39947"/>
    <lineage>
        <taxon>Eukaryota</taxon>
        <taxon>Viridiplantae</taxon>
        <taxon>Streptophyta</taxon>
        <taxon>Embryophyta</taxon>
        <taxon>Tracheophyta</taxon>
        <taxon>Spermatophyta</taxon>
        <taxon>Magnoliopsida</taxon>
        <taxon>Liliopsida</taxon>
        <taxon>Poales</taxon>
        <taxon>Poaceae</taxon>
        <taxon>BOP clade</taxon>
        <taxon>Oryzoideae</taxon>
        <taxon>Oryzeae</taxon>
        <taxon>Oryzinae</taxon>
        <taxon>Oryza</taxon>
        <taxon>Oryza sativa</taxon>
    </lineage>
</organism>
<feature type="transmembrane region" description="Helical" evidence="1">
    <location>
        <begin position="39"/>
        <end position="62"/>
    </location>
</feature>
<keyword evidence="4" id="KW-1185">Reference proteome</keyword>
<dbReference type="Gramene" id="Os12t0228032-00">
    <property type="protein sequence ID" value="Os12t0228032-00"/>
    <property type="gene ID" value="Os12g0228032"/>
</dbReference>
<feature type="signal peptide" evidence="2">
    <location>
        <begin position="1"/>
        <end position="23"/>
    </location>
</feature>
<dbReference type="InParanoid" id="A0A0P0Y8C9"/>
<dbReference type="Proteomes" id="UP000059680">
    <property type="component" value="Chromosome 12"/>
</dbReference>
<reference evidence="3 4" key="3">
    <citation type="journal article" date="2013" name="Rice">
        <title>Improvement of the Oryza sativa Nipponbare reference genome using next generation sequence and optical map data.</title>
        <authorList>
            <person name="Kawahara Y."/>
            <person name="de la Bastide M."/>
            <person name="Hamilton J.P."/>
            <person name="Kanamori H."/>
            <person name="McCombie W.R."/>
            <person name="Ouyang S."/>
            <person name="Schwartz D.C."/>
            <person name="Tanaka T."/>
            <person name="Wu J."/>
            <person name="Zhou S."/>
            <person name="Childs K.L."/>
            <person name="Davidson R.M."/>
            <person name="Lin H."/>
            <person name="Quesada-Ocampo L."/>
            <person name="Vaillancourt B."/>
            <person name="Sakai H."/>
            <person name="Lee S.S."/>
            <person name="Kim J."/>
            <person name="Numa H."/>
            <person name="Itoh T."/>
            <person name="Buell C.R."/>
            <person name="Matsumoto T."/>
        </authorList>
    </citation>
    <scope>NUCLEOTIDE SEQUENCE [LARGE SCALE GENOMIC DNA]</scope>
    <source>
        <strain evidence="4">cv. Nipponbare</strain>
    </source>
</reference>
<accession>A0A0P0Y8C9</accession>
<reference evidence="3 4" key="2">
    <citation type="journal article" date="2013" name="Plant Cell Physiol.">
        <title>Rice Annotation Project Database (RAP-DB): an integrative and interactive database for rice genomics.</title>
        <authorList>
            <person name="Sakai H."/>
            <person name="Lee S.S."/>
            <person name="Tanaka T."/>
            <person name="Numa H."/>
            <person name="Kim J."/>
            <person name="Kawahara Y."/>
            <person name="Wakimoto H."/>
            <person name="Yang C.C."/>
            <person name="Iwamoto M."/>
            <person name="Abe T."/>
            <person name="Yamada Y."/>
            <person name="Muto A."/>
            <person name="Inokuchi H."/>
            <person name="Ikemura T."/>
            <person name="Matsumoto T."/>
            <person name="Sasaki T."/>
            <person name="Itoh T."/>
        </authorList>
    </citation>
    <scope>NUCLEOTIDE SEQUENCE [LARGE SCALE GENOMIC DNA]</scope>
    <source>
        <strain evidence="4">cv. Nipponbare</strain>
    </source>
</reference>
<reference evidence="4" key="1">
    <citation type="journal article" date="2005" name="Nature">
        <title>The map-based sequence of the rice genome.</title>
        <authorList>
            <consortium name="International rice genome sequencing project (IRGSP)"/>
            <person name="Matsumoto T."/>
            <person name="Wu J."/>
            <person name="Kanamori H."/>
            <person name="Katayose Y."/>
            <person name="Fujisawa M."/>
            <person name="Namiki N."/>
            <person name="Mizuno H."/>
            <person name="Yamamoto K."/>
            <person name="Antonio B.A."/>
            <person name="Baba T."/>
            <person name="Sakata K."/>
            <person name="Nagamura Y."/>
            <person name="Aoki H."/>
            <person name="Arikawa K."/>
            <person name="Arita K."/>
            <person name="Bito T."/>
            <person name="Chiden Y."/>
            <person name="Fujitsuka N."/>
            <person name="Fukunaka R."/>
            <person name="Hamada M."/>
            <person name="Harada C."/>
            <person name="Hayashi A."/>
            <person name="Hijishita S."/>
            <person name="Honda M."/>
            <person name="Hosokawa S."/>
            <person name="Ichikawa Y."/>
            <person name="Idonuma A."/>
            <person name="Iijima M."/>
            <person name="Ikeda M."/>
            <person name="Ikeno M."/>
            <person name="Ito K."/>
            <person name="Ito S."/>
            <person name="Ito T."/>
            <person name="Ito Y."/>
            <person name="Ito Y."/>
            <person name="Iwabuchi A."/>
            <person name="Kamiya K."/>
            <person name="Karasawa W."/>
            <person name="Kurita K."/>
            <person name="Katagiri S."/>
            <person name="Kikuta A."/>
            <person name="Kobayashi H."/>
            <person name="Kobayashi N."/>
            <person name="Machita K."/>
            <person name="Maehara T."/>
            <person name="Masukawa M."/>
            <person name="Mizubayashi T."/>
            <person name="Mukai Y."/>
            <person name="Nagasaki H."/>
            <person name="Nagata Y."/>
            <person name="Naito S."/>
            <person name="Nakashima M."/>
            <person name="Nakama Y."/>
            <person name="Nakamichi Y."/>
            <person name="Nakamura M."/>
            <person name="Meguro A."/>
            <person name="Negishi M."/>
            <person name="Ohta I."/>
            <person name="Ohta T."/>
            <person name="Okamoto M."/>
            <person name="Ono N."/>
            <person name="Saji S."/>
            <person name="Sakaguchi M."/>
            <person name="Sakai K."/>
            <person name="Shibata M."/>
            <person name="Shimokawa T."/>
            <person name="Song J."/>
            <person name="Takazaki Y."/>
            <person name="Terasawa K."/>
            <person name="Tsugane M."/>
            <person name="Tsuji K."/>
            <person name="Ueda S."/>
            <person name="Waki K."/>
            <person name="Yamagata H."/>
            <person name="Yamamoto M."/>
            <person name="Yamamoto S."/>
            <person name="Yamane H."/>
            <person name="Yoshiki S."/>
            <person name="Yoshihara R."/>
            <person name="Yukawa K."/>
            <person name="Zhong H."/>
            <person name="Yano M."/>
            <person name="Yuan Q."/>
            <person name="Ouyang S."/>
            <person name="Liu J."/>
            <person name="Jones K.M."/>
            <person name="Gansberger K."/>
            <person name="Moffat K."/>
            <person name="Hill J."/>
            <person name="Bera J."/>
            <person name="Fadrosh D."/>
            <person name="Jin S."/>
            <person name="Johri S."/>
            <person name="Kim M."/>
            <person name="Overton L."/>
            <person name="Reardon M."/>
            <person name="Tsitrin T."/>
            <person name="Vuong H."/>
            <person name="Weaver B."/>
            <person name="Ciecko A."/>
            <person name="Tallon L."/>
            <person name="Jackson J."/>
            <person name="Pai G."/>
            <person name="Aken S.V."/>
            <person name="Utterback T."/>
            <person name="Reidmuller S."/>
            <person name="Feldblyum T."/>
            <person name="Hsiao J."/>
            <person name="Zismann V."/>
            <person name="Iobst S."/>
            <person name="de Vazeille A.R."/>
            <person name="Buell C.R."/>
            <person name="Ying K."/>
            <person name="Li Y."/>
            <person name="Lu T."/>
            <person name="Huang Y."/>
            <person name="Zhao Q."/>
            <person name="Feng Q."/>
            <person name="Zhang L."/>
            <person name="Zhu J."/>
            <person name="Weng Q."/>
            <person name="Mu J."/>
            <person name="Lu Y."/>
            <person name="Fan D."/>
            <person name="Liu Y."/>
            <person name="Guan J."/>
            <person name="Zhang Y."/>
            <person name="Yu S."/>
            <person name="Liu X."/>
            <person name="Zhang Y."/>
            <person name="Hong G."/>
            <person name="Han B."/>
            <person name="Choisne N."/>
            <person name="Demange N."/>
            <person name="Orjeda G."/>
            <person name="Samain S."/>
            <person name="Cattolico L."/>
            <person name="Pelletier E."/>
            <person name="Couloux A."/>
            <person name="Segurens B."/>
            <person name="Wincker P."/>
            <person name="D'Hont A."/>
            <person name="Scarpelli C."/>
            <person name="Weissenbach J."/>
            <person name="Salanoubat M."/>
            <person name="Quetier F."/>
            <person name="Yu Y."/>
            <person name="Kim H.R."/>
            <person name="Rambo T."/>
            <person name="Currie J."/>
            <person name="Collura K."/>
            <person name="Luo M."/>
            <person name="Yang T."/>
            <person name="Ammiraju J.S.S."/>
            <person name="Engler F."/>
            <person name="Soderlund C."/>
            <person name="Wing R.A."/>
            <person name="Palmer L.E."/>
            <person name="de la Bastide M."/>
            <person name="Spiegel L."/>
            <person name="Nascimento L."/>
            <person name="Zutavern T."/>
            <person name="O'Shaughnessy A."/>
            <person name="Dike S."/>
            <person name="Dedhia N."/>
            <person name="Preston R."/>
            <person name="Balija V."/>
            <person name="McCombie W.R."/>
            <person name="Chow T."/>
            <person name="Chen H."/>
            <person name="Chung M."/>
            <person name="Chen C."/>
            <person name="Shaw J."/>
            <person name="Wu H."/>
            <person name="Hsiao K."/>
            <person name="Chao Y."/>
            <person name="Chu M."/>
            <person name="Cheng C."/>
            <person name="Hour A."/>
            <person name="Lee P."/>
            <person name="Lin S."/>
            <person name="Lin Y."/>
            <person name="Liou J."/>
            <person name="Liu S."/>
            <person name="Hsing Y."/>
            <person name="Raghuvanshi S."/>
            <person name="Mohanty A."/>
            <person name="Bharti A.K."/>
            <person name="Gaur A."/>
            <person name="Gupta V."/>
            <person name="Kumar D."/>
            <person name="Ravi V."/>
            <person name="Vij S."/>
            <person name="Kapur A."/>
            <person name="Khurana P."/>
            <person name="Khurana P."/>
            <person name="Khurana J.P."/>
            <person name="Tyagi A.K."/>
            <person name="Gaikwad K."/>
            <person name="Singh A."/>
            <person name="Dalal V."/>
            <person name="Srivastava S."/>
            <person name="Dixit A."/>
            <person name="Pal A.K."/>
            <person name="Ghazi I.A."/>
            <person name="Yadav M."/>
            <person name="Pandit A."/>
            <person name="Bhargava A."/>
            <person name="Sureshbabu K."/>
            <person name="Batra K."/>
            <person name="Sharma T.R."/>
            <person name="Mohapatra T."/>
            <person name="Singh N.K."/>
            <person name="Messing J."/>
            <person name="Nelson A.B."/>
            <person name="Fuks G."/>
            <person name="Kavchok S."/>
            <person name="Keizer G."/>
            <person name="Linton E."/>
            <person name="Llaca V."/>
            <person name="Song R."/>
            <person name="Tanyolac B."/>
            <person name="Young S."/>
            <person name="Ho-Il K."/>
            <person name="Hahn J.H."/>
            <person name="Sangsakoo G."/>
            <person name="Vanavichit A."/>
            <person name="de Mattos Luiz.A.T."/>
            <person name="Zimmer P.D."/>
            <person name="Malone G."/>
            <person name="Dellagostin O."/>
            <person name="de Oliveira A.C."/>
            <person name="Bevan M."/>
            <person name="Bancroft I."/>
            <person name="Minx P."/>
            <person name="Cordum H."/>
            <person name="Wilson R."/>
            <person name="Cheng Z."/>
            <person name="Jin W."/>
            <person name="Jiang J."/>
            <person name="Leong S.A."/>
            <person name="Iwama H."/>
            <person name="Gojobori T."/>
            <person name="Itoh T."/>
            <person name="Niimura Y."/>
            <person name="Fujii Y."/>
            <person name="Habara T."/>
            <person name="Sakai H."/>
            <person name="Sato Y."/>
            <person name="Wilson G."/>
            <person name="Kumar K."/>
            <person name="McCouch S."/>
            <person name="Juretic N."/>
            <person name="Hoen D."/>
            <person name="Wright S."/>
            <person name="Bruskiewich R."/>
            <person name="Bureau T."/>
            <person name="Miyao A."/>
            <person name="Hirochika H."/>
            <person name="Nishikawa T."/>
            <person name="Kadowaki K."/>
            <person name="Sugiura M."/>
            <person name="Burr B."/>
            <person name="Sasaki T."/>
        </authorList>
    </citation>
    <scope>NUCLEOTIDE SEQUENCE [LARGE SCALE GENOMIC DNA]</scope>
    <source>
        <strain evidence="4">cv. Nipponbare</strain>
    </source>
</reference>
<proteinExistence type="predicted"/>
<name>A0A0P0Y8C9_ORYSJ</name>
<gene>
    <name evidence="3" type="ordered locus">Os12g0228032</name>
    <name evidence="3" type="ORF">OSNPB_120228032</name>
</gene>
<protein>
    <submittedName>
        <fullName evidence="3">Os12g0228032 protein</fullName>
    </submittedName>
</protein>
<evidence type="ECO:0000256" key="2">
    <source>
        <dbReference type="SAM" id="SignalP"/>
    </source>
</evidence>
<feature type="chain" id="PRO_5006057429" evidence="2">
    <location>
        <begin position="24"/>
        <end position="101"/>
    </location>
</feature>
<sequence length="101" mass="11321">IFHRFLPCLICFSIFCVVSVSQATCLCDFFRLPLSRNELLIWVDFGCVGFLVVFGIGVVGIIRKKANLQSKGARCSGYLCIEGWRQRTNAVLRAAQIFSVL</sequence>
<keyword evidence="2" id="KW-0732">Signal</keyword>
<dbReference type="EMBL" id="AP014968">
    <property type="protein sequence ID" value="BAT16412.1"/>
    <property type="molecule type" value="Genomic_DNA"/>
</dbReference>
<evidence type="ECO:0000313" key="4">
    <source>
        <dbReference type="Proteomes" id="UP000059680"/>
    </source>
</evidence>
<dbReference type="AlphaFoldDB" id="A0A0P0Y8C9"/>
<evidence type="ECO:0000256" key="1">
    <source>
        <dbReference type="SAM" id="Phobius"/>
    </source>
</evidence>
<keyword evidence="1" id="KW-0472">Membrane</keyword>
<feature type="non-terminal residue" evidence="3">
    <location>
        <position position="1"/>
    </location>
</feature>
<dbReference type="PaxDb" id="39947-A0A0P0Y8C9"/>
<keyword evidence="1" id="KW-0812">Transmembrane</keyword>